<dbReference type="InterPro" id="IPR007518">
    <property type="entry name" value="MINDY"/>
</dbReference>
<gene>
    <name evidence="3" type="ORF">C5167_004932</name>
</gene>
<organism evidence="3 4">
    <name type="scientific">Papaver somniferum</name>
    <name type="common">Opium poppy</name>
    <dbReference type="NCBI Taxonomy" id="3469"/>
    <lineage>
        <taxon>Eukaryota</taxon>
        <taxon>Viridiplantae</taxon>
        <taxon>Streptophyta</taxon>
        <taxon>Embryophyta</taxon>
        <taxon>Tracheophyta</taxon>
        <taxon>Spermatophyta</taxon>
        <taxon>Magnoliopsida</taxon>
        <taxon>Ranunculales</taxon>
        <taxon>Papaveraceae</taxon>
        <taxon>Papaveroideae</taxon>
        <taxon>Papaver</taxon>
    </lineage>
</organism>
<dbReference type="PANTHER" id="PTHR18063:SF6">
    <property type="entry name" value="UBIQUITIN CARBOXYL-TERMINAL HYDROLASE"/>
    <property type="match status" value="1"/>
</dbReference>
<evidence type="ECO:0000313" key="4">
    <source>
        <dbReference type="Proteomes" id="UP000316621"/>
    </source>
</evidence>
<reference evidence="3 4" key="1">
    <citation type="journal article" date="2018" name="Science">
        <title>The opium poppy genome and morphinan production.</title>
        <authorList>
            <person name="Guo L."/>
            <person name="Winzer T."/>
            <person name="Yang X."/>
            <person name="Li Y."/>
            <person name="Ning Z."/>
            <person name="He Z."/>
            <person name="Teodor R."/>
            <person name="Lu Y."/>
            <person name="Bowser T.A."/>
            <person name="Graham I.A."/>
            <person name="Ye K."/>
        </authorList>
    </citation>
    <scope>NUCLEOTIDE SEQUENCE [LARGE SCALE GENOMIC DNA]</scope>
    <source>
        <strain evidence="4">cv. HN1</strain>
        <tissue evidence="3">Leaves</tissue>
    </source>
</reference>
<dbReference type="GO" id="GO:0005829">
    <property type="term" value="C:cytosol"/>
    <property type="evidence" value="ECO:0007669"/>
    <property type="project" value="TreeGrafter"/>
</dbReference>
<dbReference type="GO" id="GO:1990380">
    <property type="term" value="F:K48-linked deubiquitinase activity"/>
    <property type="evidence" value="ECO:0007669"/>
    <property type="project" value="InterPro"/>
</dbReference>
<protein>
    <recommendedName>
        <fullName evidence="2">MINDY deubiquitinase domain-containing protein</fullName>
    </recommendedName>
</protein>
<dbReference type="InterPro" id="IPR033979">
    <property type="entry name" value="MINDY_domain"/>
</dbReference>
<proteinExistence type="predicted"/>
<dbReference type="Proteomes" id="UP000316621">
    <property type="component" value="Chromosome 4"/>
</dbReference>
<dbReference type="EMBL" id="CM010718">
    <property type="protein sequence ID" value="RZC57631.1"/>
    <property type="molecule type" value="Genomic_DNA"/>
</dbReference>
<dbReference type="Gramene" id="RZC57631">
    <property type="protein sequence ID" value="RZC57631"/>
    <property type="gene ID" value="C5167_004932"/>
</dbReference>
<feature type="compositionally biased region" description="Basic and acidic residues" evidence="1">
    <location>
        <begin position="346"/>
        <end position="359"/>
    </location>
</feature>
<dbReference type="GO" id="GO:0071944">
    <property type="term" value="C:cell periphery"/>
    <property type="evidence" value="ECO:0007669"/>
    <property type="project" value="TreeGrafter"/>
</dbReference>
<keyword evidence="4" id="KW-1185">Reference proteome</keyword>
<dbReference type="GO" id="GO:0016807">
    <property type="term" value="F:cysteine-type carboxypeptidase activity"/>
    <property type="evidence" value="ECO:0007669"/>
    <property type="project" value="TreeGrafter"/>
</dbReference>
<feature type="compositionally biased region" description="Low complexity" evidence="1">
    <location>
        <begin position="684"/>
        <end position="705"/>
    </location>
</feature>
<dbReference type="PANTHER" id="PTHR18063">
    <property type="entry name" value="NF-E2 INDUCIBLE PROTEIN"/>
    <property type="match status" value="1"/>
</dbReference>
<dbReference type="Pfam" id="PF04424">
    <property type="entry name" value="MINDY_DUB"/>
    <property type="match status" value="1"/>
</dbReference>
<evidence type="ECO:0000259" key="2">
    <source>
        <dbReference type="Pfam" id="PF04424"/>
    </source>
</evidence>
<dbReference type="GO" id="GO:0071108">
    <property type="term" value="P:protein K48-linked deubiquitination"/>
    <property type="evidence" value="ECO:0007669"/>
    <property type="project" value="TreeGrafter"/>
</dbReference>
<feature type="region of interest" description="Disordered" evidence="1">
    <location>
        <begin position="306"/>
        <end position="416"/>
    </location>
</feature>
<feature type="region of interest" description="Disordered" evidence="1">
    <location>
        <begin position="233"/>
        <end position="260"/>
    </location>
</feature>
<dbReference type="GO" id="GO:0004843">
    <property type="term" value="F:cysteine-type deubiquitinase activity"/>
    <property type="evidence" value="ECO:0007669"/>
    <property type="project" value="InterPro"/>
</dbReference>
<dbReference type="STRING" id="3469.A0A4Y7JCJ9"/>
<dbReference type="AlphaFoldDB" id="A0A4Y7JCJ9"/>
<name>A0A4Y7JCJ9_PAPSO</name>
<evidence type="ECO:0000256" key="1">
    <source>
        <dbReference type="SAM" id="MobiDB-lite"/>
    </source>
</evidence>
<accession>A0A4Y7JCJ9</accession>
<dbReference type="OMA" id="MEVSHKN"/>
<sequence>MPKGFTSLISSLSEKLFIFSCYRRSAMASEDHHQRNDELEKECVYKTKIVQFLGRTTPIILQNDNGPCPLLAICNLLLLRNNLSLSGDATDVSLQKLLSLVAERLIDSNSNVENKDAGYVENQQQNIGDAIDLLPRLSTGIDVNVQFRRIDDFEFTRECTIFDLLDIPLYHGWIVDPQDVDTANAIGSKSYNTLMGELVALETSTTANEHNSYPEEDCIDFAAATTATLGVPSPSLSRARSFDDSPRSVSYHQNGRLGDAEEEAELFRALKLSTAEPPPPMIETLSDEAIVNPVSVLGEATCLQSSEPGVHADSLDGETGNEHHETTQVKISELGVPADSLDSETGNEHHETTHVKKCDSGVPTGSLDGENWDEHHEPEQSTLQNCNISNRANNGGMVSGEHSDQLNDKDSGELDTSFAFSNENTVGAYKHHVPESMEGQQVQPIDLQDTNLLSNESVHDTSSGPSEQDEDSDLFDGINQQQIDAAEAVASSLGGSEPMYEGEECIVDAKPIIYESREPIYEGEMVLAEQAERASGNVCSTQGDLLRSFFRINASQLTIYGLFCLQEGLKERELCVFFRNNHFSTMFKLNGELYLLATDQGYINQPDLVWEKLNEVNGDTVFMTGNFEEFKLETHGNGTWNEQNAMTSTADYLASIDNSAAADTTLSSDMQLAMALQQQEFDNQPPQRQHTSQQSSSTASSGGSRLVVGPQVPRTKVNTSTSAKQESKSKDKCVVM</sequence>
<feature type="compositionally biased region" description="Basic and acidic residues" evidence="1">
    <location>
        <begin position="401"/>
        <end position="412"/>
    </location>
</feature>
<feature type="domain" description="MINDY deubiquitinase" evidence="2">
    <location>
        <begin position="44"/>
        <end position="627"/>
    </location>
</feature>
<feature type="region of interest" description="Disordered" evidence="1">
    <location>
        <begin position="680"/>
        <end position="736"/>
    </location>
</feature>
<evidence type="ECO:0000313" key="3">
    <source>
        <dbReference type="EMBL" id="RZC57631.1"/>
    </source>
</evidence>
<feature type="compositionally biased region" description="Basic and acidic residues" evidence="1">
    <location>
        <begin position="725"/>
        <end position="736"/>
    </location>
</feature>
<feature type="compositionally biased region" description="Polar residues" evidence="1">
    <location>
        <begin position="380"/>
        <end position="393"/>
    </location>
</feature>
<dbReference type="OrthoDB" id="10261212at2759"/>